<dbReference type="EMBL" id="CP008941">
    <property type="protein sequence ID" value="AIK97254.1"/>
    <property type="molecule type" value="Genomic_DNA"/>
</dbReference>
<feature type="domain" description="MobA-like NTP transferase" evidence="19">
    <location>
        <begin position="4"/>
        <end position="128"/>
    </location>
</feature>
<dbReference type="OrthoDB" id="9775031at2"/>
<evidence type="ECO:0000256" key="3">
    <source>
        <dbReference type="ARBA" id="ARBA00007947"/>
    </source>
</evidence>
<evidence type="ECO:0000256" key="13">
    <source>
        <dbReference type="ARBA" id="ARBA00023315"/>
    </source>
</evidence>
<feature type="binding site" evidence="18">
    <location>
        <position position="421"/>
    </location>
    <ligand>
        <name>acetyl-CoA</name>
        <dbReference type="ChEBI" id="CHEBI:57288"/>
    </ligand>
</feature>
<dbReference type="UniPathway" id="UPA00113">
    <property type="reaction ID" value="UER00532"/>
</dbReference>
<proteinExistence type="inferred from homology"/>
<keyword evidence="8 18" id="KW-0677">Repeat</keyword>
<dbReference type="NCBIfam" id="TIGR01173">
    <property type="entry name" value="glmU"/>
    <property type="match status" value="1"/>
</dbReference>
<feature type="binding site" evidence="18">
    <location>
        <position position="225"/>
    </location>
    <ligand>
        <name>Mg(2+)</name>
        <dbReference type="ChEBI" id="CHEBI:18420"/>
    </ligand>
</feature>
<dbReference type="RefSeq" id="WP_038466602.1">
    <property type="nucleotide sequence ID" value="NZ_CP008941.1"/>
</dbReference>
<comment type="pathway">
    <text evidence="18">Bacterial outer membrane biogenesis; LPS lipid A biosynthesis.</text>
</comment>
<evidence type="ECO:0000256" key="18">
    <source>
        <dbReference type="HAMAP-Rule" id="MF_01631"/>
    </source>
</evidence>
<organism evidence="20 21">
    <name type="scientific">Candidatus Odyssella acanthamoebae</name>
    <dbReference type="NCBI Taxonomy" id="91604"/>
    <lineage>
        <taxon>Bacteria</taxon>
        <taxon>Pseudomonadati</taxon>
        <taxon>Pseudomonadota</taxon>
        <taxon>Alphaproteobacteria</taxon>
        <taxon>Holosporales</taxon>
        <taxon>Candidatus Paracaedibacteraceae</taxon>
        <taxon>Candidatus Odyssella</taxon>
    </lineage>
</organism>
<evidence type="ECO:0000256" key="12">
    <source>
        <dbReference type="ARBA" id="ARBA00023268"/>
    </source>
</evidence>
<accession>A0A077AZ12</accession>
<evidence type="ECO:0000256" key="9">
    <source>
        <dbReference type="ARBA" id="ARBA00022842"/>
    </source>
</evidence>
<evidence type="ECO:0000313" key="21">
    <source>
        <dbReference type="Proteomes" id="UP000028926"/>
    </source>
</evidence>
<keyword evidence="4 18" id="KW-0963">Cytoplasm</keyword>
<dbReference type="eggNOG" id="COG1207">
    <property type="taxonomic scope" value="Bacteria"/>
</dbReference>
<dbReference type="Pfam" id="PF00132">
    <property type="entry name" value="Hexapep"/>
    <property type="match status" value="3"/>
</dbReference>
<evidence type="ECO:0000256" key="4">
    <source>
        <dbReference type="ARBA" id="ARBA00022490"/>
    </source>
</evidence>
<feature type="region of interest" description="Pyrophosphorylase" evidence="18">
    <location>
        <begin position="1"/>
        <end position="227"/>
    </location>
</feature>
<dbReference type="GO" id="GO:0003977">
    <property type="term" value="F:UDP-N-acetylglucosamine diphosphorylase activity"/>
    <property type="evidence" value="ECO:0007669"/>
    <property type="project" value="UniProtKB-UniRule"/>
</dbReference>
<evidence type="ECO:0000256" key="16">
    <source>
        <dbReference type="ARBA" id="ARBA00048493"/>
    </source>
</evidence>
<evidence type="ECO:0000259" key="19">
    <source>
        <dbReference type="Pfam" id="PF12804"/>
    </source>
</evidence>
<dbReference type="GO" id="GO:0000902">
    <property type="term" value="P:cell morphogenesis"/>
    <property type="evidence" value="ECO:0007669"/>
    <property type="project" value="UniProtKB-UniRule"/>
</dbReference>
<dbReference type="GO" id="GO:0019134">
    <property type="term" value="F:glucosamine-1-phosphate N-acetyltransferase activity"/>
    <property type="evidence" value="ECO:0007669"/>
    <property type="project" value="UniProtKB-UniRule"/>
</dbReference>
<dbReference type="GO" id="GO:0009245">
    <property type="term" value="P:lipid A biosynthetic process"/>
    <property type="evidence" value="ECO:0007669"/>
    <property type="project" value="UniProtKB-UniRule"/>
</dbReference>
<dbReference type="STRING" id="91604.ID47_11710"/>
<evidence type="ECO:0000256" key="5">
    <source>
        <dbReference type="ARBA" id="ARBA00022679"/>
    </source>
</evidence>
<dbReference type="SUPFAM" id="SSF51161">
    <property type="entry name" value="Trimeric LpxA-like enzymes"/>
    <property type="match status" value="1"/>
</dbReference>
<evidence type="ECO:0000256" key="8">
    <source>
        <dbReference type="ARBA" id="ARBA00022737"/>
    </source>
</evidence>
<dbReference type="GO" id="GO:0009252">
    <property type="term" value="P:peptidoglycan biosynthetic process"/>
    <property type="evidence" value="ECO:0007669"/>
    <property type="project" value="UniProtKB-UniRule"/>
</dbReference>
<evidence type="ECO:0000256" key="15">
    <source>
        <dbReference type="ARBA" id="ARBA00048247"/>
    </source>
</evidence>
<feature type="binding site" evidence="18">
    <location>
        <begin position="76"/>
        <end position="77"/>
    </location>
    <ligand>
        <name>UDP-N-acetyl-alpha-D-glucosamine</name>
        <dbReference type="ChEBI" id="CHEBI:57705"/>
    </ligand>
</feature>
<keyword evidence="7 18" id="KW-0479">Metal-binding</keyword>
<dbReference type="GO" id="GO:0005737">
    <property type="term" value="C:cytoplasm"/>
    <property type="evidence" value="ECO:0007669"/>
    <property type="project" value="UniProtKB-SubCell"/>
</dbReference>
<dbReference type="InterPro" id="IPR005882">
    <property type="entry name" value="Bifunctional_GlmU"/>
</dbReference>
<dbReference type="EC" id="2.7.7.23" evidence="18"/>
<keyword evidence="11 18" id="KW-0573">Peptidoglycan synthesis</keyword>
<keyword evidence="12 18" id="KW-0511">Multifunctional enzyme</keyword>
<feature type="region of interest" description="N-acetyltransferase" evidence="18">
    <location>
        <begin position="249"/>
        <end position="445"/>
    </location>
</feature>
<dbReference type="GO" id="GO:0071555">
    <property type="term" value="P:cell wall organization"/>
    <property type="evidence" value="ECO:0007669"/>
    <property type="project" value="UniProtKB-KW"/>
</dbReference>
<keyword evidence="5 18" id="KW-0808">Transferase</keyword>
<dbReference type="EC" id="2.3.1.157" evidence="18"/>
<evidence type="ECO:0000256" key="2">
    <source>
        <dbReference type="ARBA" id="ARBA00007707"/>
    </source>
</evidence>
<feature type="binding site" evidence="18">
    <location>
        <position position="225"/>
    </location>
    <ligand>
        <name>UDP-N-acetyl-alpha-D-glucosamine</name>
        <dbReference type="ChEBI" id="CHEBI:57705"/>
    </ligand>
</feature>
<dbReference type="GO" id="GO:0008360">
    <property type="term" value="P:regulation of cell shape"/>
    <property type="evidence" value="ECO:0007669"/>
    <property type="project" value="UniProtKB-KW"/>
</dbReference>
<dbReference type="GO" id="GO:0000287">
    <property type="term" value="F:magnesium ion binding"/>
    <property type="evidence" value="ECO:0007669"/>
    <property type="project" value="UniProtKB-UniRule"/>
</dbReference>
<comment type="similarity">
    <text evidence="3 18">In the N-terminal section; belongs to the N-acetylglucosamine-1-phosphate uridyltransferase family.</text>
</comment>
<feature type="binding site" evidence="18">
    <location>
        <position position="71"/>
    </location>
    <ligand>
        <name>UDP-N-acetyl-alpha-D-glucosamine</name>
        <dbReference type="ChEBI" id="CHEBI:57705"/>
    </ligand>
</feature>
<evidence type="ECO:0000313" key="20">
    <source>
        <dbReference type="EMBL" id="AIK97254.1"/>
    </source>
</evidence>
<dbReference type="UniPathway" id="UPA00973"/>
<dbReference type="InterPro" id="IPR029044">
    <property type="entry name" value="Nucleotide-diphossugar_trans"/>
</dbReference>
<dbReference type="InterPro" id="IPR038009">
    <property type="entry name" value="GlmU_C_LbH"/>
</dbReference>
<comment type="catalytic activity">
    <reaction evidence="15 18">
        <text>alpha-D-glucosamine 1-phosphate + acetyl-CoA = N-acetyl-alpha-D-glucosamine 1-phosphate + CoA + H(+)</text>
        <dbReference type="Rhea" id="RHEA:13725"/>
        <dbReference type="ChEBI" id="CHEBI:15378"/>
        <dbReference type="ChEBI" id="CHEBI:57287"/>
        <dbReference type="ChEBI" id="CHEBI:57288"/>
        <dbReference type="ChEBI" id="CHEBI:57776"/>
        <dbReference type="ChEBI" id="CHEBI:58516"/>
        <dbReference type="EC" id="2.3.1.157"/>
    </reaction>
</comment>
<feature type="binding site" evidence="18">
    <location>
        <begin position="7"/>
        <end position="10"/>
    </location>
    <ligand>
        <name>UDP-N-acetyl-alpha-D-glucosamine</name>
        <dbReference type="ChEBI" id="CHEBI:57705"/>
    </ligand>
</feature>
<evidence type="ECO:0000256" key="14">
    <source>
        <dbReference type="ARBA" id="ARBA00023316"/>
    </source>
</evidence>
<dbReference type="Proteomes" id="UP000028926">
    <property type="component" value="Chromosome"/>
</dbReference>
<dbReference type="InterPro" id="IPR025877">
    <property type="entry name" value="MobA-like_NTP_Trfase"/>
</dbReference>
<reference evidence="20 21" key="1">
    <citation type="submission" date="2014-07" db="EMBL/GenBank/DDBJ databases">
        <title>Comparative genomic insights into amoeba endosymbionts belonging to the families of Holosporaceae and Candidatus Midichloriaceae within Rickettsiales.</title>
        <authorList>
            <person name="Wang Z."/>
            <person name="Wu M."/>
        </authorList>
    </citation>
    <scope>NUCLEOTIDE SEQUENCE [LARGE SCALE GENOMIC DNA]</scope>
    <source>
        <strain evidence="20">PRA3</strain>
    </source>
</reference>
<feature type="binding site" evidence="18">
    <location>
        <position position="21"/>
    </location>
    <ligand>
        <name>UDP-N-acetyl-alpha-D-glucosamine</name>
        <dbReference type="ChEBI" id="CHEBI:57705"/>
    </ligand>
</feature>
<evidence type="ECO:0000256" key="10">
    <source>
        <dbReference type="ARBA" id="ARBA00022960"/>
    </source>
</evidence>
<dbReference type="AlphaFoldDB" id="A0A077AZ12"/>
<feature type="binding site" evidence="18">
    <location>
        <position position="314"/>
    </location>
    <ligand>
        <name>UDP-N-acetyl-alpha-D-glucosamine</name>
        <dbReference type="ChEBI" id="CHEBI:57705"/>
    </ligand>
</feature>
<evidence type="ECO:0000256" key="7">
    <source>
        <dbReference type="ARBA" id="ARBA00022723"/>
    </source>
</evidence>
<dbReference type="HAMAP" id="MF_01631">
    <property type="entry name" value="GlmU"/>
    <property type="match status" value="1"/>
</dbReference>
<keyword evidence="13 18" id="KW-0012">Acyltransferase</keyword>
<dbReference type="NCBIfam" id="NF010933">
    <property type="entry name" value="PRK14353.1"/>
    <property type="match status" value="1"/>
</dbReference>
<dbReference type="SUPFAM" id="SSF53448">
    <property type="entry name" value="Nucleotide-diphospho-sugar transferases"/>
    <property type="match status" value="1"/>
</dbReference>
<dbReference type="CDD" id="cd02540">
    <property type="entry name" value="GT2_GlmU_N_bac"/>
    <property type="match status" value="1"/>
</dbReference>
<comment type="function">
    <text evidence="17 18">Catalyzes the last two sequential reactions in the de novo biosynthetic pathway for UDP-N-acetylglucosamine (UDP-GlcNAc). The C-terminal domain catalyzes the transfer of acetyl group from acetyl coenzyme A to glucosamine-1-phosphate (GlcN-1-P) to produce N-acetylglucosamine-1-phosphate (GlcNAc-1-P), which is converted into UDP-GlcNAc by the transfer of uridine 5-monophosphate (from uridine 5-triphosphate), a reaction catalyzed by the N-terminal domain.</text>
</comment>
<feature type="binding site" evidence="18">
    <location>
        <position position="138"/>
    </location>
    <ligand>
        <name>UDP-N-acetyl-alpha-D-glucosamine</name>
        <dbReference type="ChEBI" id="CHEBI:57705"/>
    </ligand>
</feature>
<comment type="cofactor">
    <cofactor evidence="18">
        <name>Mg(2+)</name>
        <dbReference type="ChEBI" id="CHEBI:18420"/>
    </cofactor>
    <text evidence="18">Binds 1 Mg(2+) ion per subunit.</text>
</comment>
<dbReference type="Gene3D" id="2.160.10.10">
    <property type="entry name" value="Hexapeptide repeat proteins"/>
    <property type="match status" value="1"/>
</dbReference>
<dbReference type="KEGG" id="paca:ID47_11710"/>
<dbReference type="InterPro" id="IPR011004">
    <property type="entry name" value="Trimer_LpxA-like_sf"/>
</dbReference>
<keyword evidence="9 18" id="KW-0460">Magnesium</keyword>
<evidence type="ECO:0000256" key="17">
    <source>
        <dbReference type="ARBA" id="ARBA00049628"/>
    </source>
</evidence>
<feature type="region of interest" description="Linker" evidence="18">
    <location>
        <begin position="228"/>
        <end position="248"/>
    </location>
</feature>
<dbReference type="HOGENOM" id="CLU_029499_15_2_5"/>
<feature type="binding site" evidence="18">
    <location>
        <position position="361"/>
    </location>
    <ligand>
        <name>acetyl-CoA</name>
        <dbReference type="ChEBI" id="CHEBI:57288"/>
    </ligand>
</feature>
<feature type="binding site" evidence="18">
    <location>
        <position position="358"/>
    </location>
    <ligand>
        <name>UDP-N-acetyl-alpha-D-glucosamine</name>
        <dbReference type="ChEBI" id="CHEBI:57705"/>
    </ligand>
</feature>
<feature type="binding site" evidence="18">
    <location>
        <position position="386"/>
    </location>
    <ligand>
        <name>acetyl-CoA</name>
        <dbReference type="ChEBI" id="CHEBI:57288"/>
    </ligand>
</feature>
<feature type="active site" description="Proton acceptor" evidence="18">
    <location>
        <position position="344"/>
    </location>
</feature>
<feature type="binding site" evidence="18">
    <location>
        <begin position="99"/>
        <end position="101"/>
    </location>
    <ligand>
        <name>UDP-N-acetyl-alpha-D-glucosamine</name>
        <dbReference type="ChEBI" id="CHEBI:57705"/>
    </ligand>
</feature>
<comment type="similarity">
    <text evidence="2 18">In the C-terminal section; belongs to the transferase hexapeptide repeat family.</text>
</comment>
<feature type="binding site" evidence="18">
    <location>
        <position position="332"/>
    </location>
    <ligand>
        <name>UDP-N-acetyl-alpha-D-glucosamine</name>
        <dbReference type="ChEBI" id="CHEBI:57705"/>
    </ligand>
</feature>
<dbReference type="Pfam" id="PF12804">
    <property type="entry name" value="NTP_transf_3"/>
    <property type="match status" value="1"/>
</dbReference>
<keyword evidence="10 18" id="KW-0133">Cell shape</keyword>
<protein>
    <recommendedName>
        <fullName evidence="18">Bifunctional protein GlmU</fullName>
    </recommendedName>
    <domain>
        <recommendedName>
            <fullName evidence="18">UDP-N-acetylglucosamine pyrophosphorylase</fullName>
            <ecNumber evidence="18">2.7.7.23</ecNumber>
        </recommendedName>
        <alternativeName>
            <fullName evidence="18">N-acetylglucosamine-1-phosphate uridyltransferase</fullName>
        </alternativeName>
    </domain>
    <domain>
        <recommendedName>
            <fullName evidence="18">Glucosamine-1-phosphate N-acetyltransferase</fullName>
            <ecNumber evidence="18">2.3.1.157</ecNumber>
        </recommendedName>
    </domain>
</protein>
<comment type="pathway">
    <text evidence="18">Nucleotide-sugar biosynthesis; UDP-N-acetyl-alpha-D-glucosamine biosynthesis; UDP-N-acetyl-alpha-D-glucosamine from N-acetyl-alpha-D-glucosamine 1-phosphate: step 1/1.</text>
</comment>
<sequence length="445" mass="47792">MTTALILAAGMGTRMNSTLPKVLHPVGGKAMVHHVIDLALSMNMERVVVVASPYLDQEKVAAGRPIEIAIQAQPLGTGDAVRAGVDKLPHDDGDVLILSGDVPLIEFDTLAPLFNKRAECPNDPLVLAMRVDDPRQYGRLVTQDDRVNSIVEYKDASPEQRAITLCNAGVYLIPATVLRSLLPQLTAQNAAGELYLTDVIGLAKAQGLTPRYVETSHPETLNGINNRAELAQAEKTMQDRWRYRIMMSGVTLIDPVSVFFSHDTCIGKDTIIHPNVTFGAGVVIENGATIYPFCHLEKCVLKAGAKVGPFAHLRTGTIIGEEAVVGNFVEIKDTAIGKKAKVKHLSYLGNAQLGDRVNIGAGTITCNYDGFNKSPTHIGNDAFIGSNTSLVAPVHVNEGAIVAAGSVITDNVPEHSLGIARHHQTNKAGWAKKFRTTALELKSPK</sequence>
<keyword evidence="21" id="KW-1185">Reference proteome</keyword>
<feature type="binding site" evidence="18">
    <location>
        <position position="404"/>
    </location>
    <ligand>
        <name>acetyl-CoA</name>
        <dbReference type="ChEBI" id="CHEBI:57288"/>
    </ligand>
</feature>
<comment type="catalytic activity">
    <reaction evidence="16 18">
        <text>N-acetyl-alpha-D-glucosamine 1-phosphate + UTP + H(+) = UDP-N-acetyl-alpha-D-glucosamine + diphosphate</text>
        <dbReference type="Rhea" id="RHEA:13509"/>
        <dbReference type="ChEBI" id="CHEBI:15378"/>
        <dbReference type="ChEBI" id="CHEBI:33019"/>
        <dbReference type="ChEBI" id="CHEBI:46398"/>
        <dbReference type="ChEBI" id="CHEBI:57705"/>
        <dbReference type="ChEBI" id="CHEBI:57776"/>
        <dbReference type="EC" id="2.7.7.23"/>
    </reaction>
</comment>
<dbReference type="PANTHER" id="PTHR43584:SF3">
    <property type="entry name" value="BIFUNCTIONAL PROTEIN GLMU"/>
    <property type="match status" value="1"/>
</dbReference>
<name>A0A077AZ12_9PROT</name>
<dbReference type="PANTHER" id="PTHR43584">
    <property type="entry name" value="NUCLEOTIDYL TRANSFERASE"/>
    <property type="match status" value="1"/>
</dbReference>
<dbReference type="InterPro" id="IPR050065">
    <property type="entry name" value="GlmU-like"/>
</dbReference>
<feature type="binding site" evidence="18">
    <location>
        <position position="347"/>
    </location>
    <ligand>
        <name>UDP-N-acetyl-alpha-D-glucosamine</name>
        <dbReference type="ChEBI" id="CHEBI:57705"/>
    </ligand>
</feature>
<keyword evidence="6 18" id="KW-0548">Nucleotidyltransferase</keyword>
<evidence type="ECO:0000256" key="11">
    <source>
        <dbReference type="ARBA" id="ARBA00022984"/>
    </source>
</evidence>
<dbReference type="CDD" id="cd03353">
    <property type="entry name" value="LbH_GlmU_C"/>
    <property type="match status" value="1"/>
</dbReference>
<evidence type="ECO:0000256" key="6">
    <source>
        <dbReference type="ARBA" id="ARBA00022695"/>
    </source>
</evidence>
<dbReference type="GO" id="GO:0016020">
    <property type="term" value="C:membrane"/>
    <property type="evidence" value="ECO:0007669"/>
    <property type="project" value="GOC"/>
</dbReference>
<comment type="subcellular location">
    <subcellularLocation>
        <location evidence="1 18">Cytoplasm</location>
    </subcellularLocation>
</comment>
<feature type="binding site" evidence="18">
    <location>
        <position position="167"/>
    </location>
    <ligand>
        <name>UDP-N-acetyl-alpha-D-glucosamine</name>
        <dbReference type="ChEBI" id="CHEBI:57705"/>
    </ligand>
</feature>
<dbReference type="InterPro" id="IPR001451">
    <property type="entry name" value="Hexapep"/>
</dbReference>
<gene>
    <name evidence="18" type="primary">glmU</name>
    <name evidence="20" type="ORF">ID47_11710</name>
</gene>
<comment type="subunit">
    <text evidence="18">Homotrimer.</text>
</comment>
<feature type="binding site" evidence="18">
    <location>
        <position position="152"/>
    </location>
    <ligand>
        <name>UDP-N-acetyl-alpha-D-glucosamine</name>
        <dbReference type="ChEBI" id="CHEBI:57705"/>
    </ligand>
</feature>
<keyword evidence="14 18" id="KW-0961">Cell wall biogenesis/degradation</keyword>
<dbReference type="GO" id="GO:0006048">
    <property type="term" value="P:UDP-N-acetylglucosamine biosynthetic process"/>
    <property type="evidence" value="ECO:0007669"/>
    <property type="project" value="UniProtKB-UniPathway"/>
</dbReference>
<feature type="binding site" evidence="18">
    <location>
        <position position="101"/>
    </location>
    <ligand>
        <name>Mg(2+)</name>
        <dbReference type="ChEBI" id="CHEBI:18420"/>
    </ligand>
</feature>
<evidence type="ECO:0000256" key="1">
    <source>
        <dbReference type="ARBA" id="ARBA00004496"/>
    </source>
</evidence>
<comment type="pathway">
    <text evidence="18">Nucleotide-sugar biosynthesis; UDP-N-acetyl-alpha-D-glucosamine biosynthesis; N-acetyl-alpha-D-glucosamine 1-phosphate from alpha-D-glucosamine 6-phosphate (route II): step 2/2.</text>
</comment>
<dbReference type="Gene3D" id="3.90.550.10">
    <property type="entry name" value="Spore Coat Polysaccharide Biosynthesis Protein SpsA, Chain A"/>
    <property type="match status" value="1"/>
</dbReference>
<feature type="binding site" evidence="18">
    <location>
        <begin position="367"/>
        <end position="368"/>
    </location>
    <ligand>
        <name>acetyl-CoA</name>
        <dbReference type="ChEBI" id="CHEBI:57288"/>
    </ligand>
</feature>